<dbReference type="Gene3D" id="3.30.40.10">
    <property type="entry name" value="Zinc/RING finger domain, C3HC4 (zinc finger)"/>
    <property type="match status" value="1"/>
</dbReference>
<sequence length="835" mass="96390">MATNSTTQTSTFASNTFESTYKAKDELLNEILKCGICLSRMLAPCCLPCAHAFCRSCLISYAESNRVNNFSSMHYIQCPYCKFQLNYSSIKQLETMLIINPTLKQLCEALETLKTTGEQSTASYHARCHSCCTLQMLKICKHCSFMLCAACRRTHLLDVHRESKIQLETLDAHLRLVNEKRSELNQINHKYDQMRELIHSYTEKLYDTLKQQCDQALHILDERQHSNDEIFWNDCGFDNAEKLDFFVSLLEIGKRKLAAKHITDRDLMDLSDNLQTIPGVDENLLEKMNFSQMSLCVDETCLTKQFIRISDKNDSSMMKNIDEKSSQIYLPPGAIIVVMHKSTHTHTYSKAKEKKWSFYCTVKIVHLDNRISTRRPTDDVANANAGMNIFTKPVTKTVQLKAENFELFNHNERLTEENGSLGAGLNKLQNKHDKLMYLARNRLSEVRSKYQKLEQDNQSLREQLERLRRADEQMKKLAEDHQQTEDRYKTNERELRTMIEKLKRDNDDLKTKYSVGELHSLKENYQTTKQALEQAKREIFSMKDEIHKASFERDTLQREVGYLNEKINDLNAGKKKADVKVEQLSEQVEKLQTHLKRSEGNCQLLHERLTAVKKERDTIEADSRTKIGTLSQNLKELQTSSKTLMEQFRVQTKQCEHLDVENKQLTEYVNGYRKENDILAKQLVALNAKLKQLMLEIETFKSSDASVKNEEALRMQNALMSLTDQLTQLRKLHANTLAENRQTKELLIEKDSVLTNLGYERHQLQDKVVKNEHTIRQMERKLAGRDGPTKPLLPPPPLSNVTLAKQPSPTTITNPSSSKTTTLITNSFSNVVIPT</sequence>
<dbReference type="AlphaFoldDB" id="A0A814GX63"/>
<dbReference type="CDD" id="cd16449">
    <property type="entry name" value="RING-HC"/>
    <property type="match status" value="1"/>
</dbReference>
<evidence type="ECO:0000256" key="6">
    <source>
        <dbReference type="ARBA" id="ARBA00022771"/>
    </source>
</evidence>
<feature type="domain" description="RING-type" evidence="13">
    <location>
        <begin position="34"/>
        <end position="82"/>
    </location>
</feature>
<dbReference type="InterPro" id="IPR018957">
    <property type="entry name" value="Znf_C3HC4_RING-type"/>
</dbReference>
<evidence type="ECO:0000256" key="10">
    <source>
        <dbReference type="PROSITE-ProRule" id="PRU00175"/>
    </source>
</evidence>
<dbReference type="PANTHER" id="PTHR46349">
    <property type="entry name" value="CINGULIN-LIKE PROTEIN 1-RELATED"/>
    <property type="match status" value="1"/>
</dbReference>
<evidence type="ECO:0000259" key="13">
    <source>
        <dbReference type="PROSITE" id="PS50089"/>
    </source>
</evidence>
<dbReference type="InterPro" id="IPR001841">
    <property type="entry name" value="Znf_RING"/>
</dbReference>
<evidence type="ECO:0000313" key="15">
    <source>
        <dbReference type="Proteomes" id="UP000663852"/>
    </source>
</evidence>
<comment type="similarity">
    <text evidence="2">Belongs to the paramyosin family.</text>
</comment>
<evidence type="ECO:0000256" key="7">
    <source>
        <dbReference type="ARBA" id="ARBA00022833"/>
    </source>
</evidence>
<proteinExistence type="inferred from homology"/>
<dbReference type="GO" id="GO:0030016">
    <property type="term" value="C:myofibril"/>
    <property type="evidence" value="ECO:0007669"/>
    <property type="project" value="UniProtKB-SubCell"/>
</dbReference>
<protein>
    <recommendedName>
        <fullName evidence="3">Paramyosin</fullName>
    </recommendedName>
</protein>
<evidence type="ECO:0000256" key="9">
    <source>
        <dbReference type="ARBA" id="ARBA00023175"/>
    </source>
</evidence>
<evidence type="ECO:0000256" key="3">
    <source>
        <dbReference type="ARBA" id="ARBA00018623"/>
    </source>
</evidence>
<keyword evidence="7" id="KW-0862">Zinc</keyword>
<dbReference type="PROSITE" id="PS00518">
    <property type="entry name" value="ZF_RING_1"/>
    <property type="match status" value="1"/>
</dbReference>
<gene>
    <name evidence="14" type="ORF">EDS130_LOCUS14933</name>
</gene>
<evidence type="ECO:0000256" key="11">
    <source>
        <dbReference type="SAM" id="Coils"/>
    </source>
</evidence>
<comment type="caution">
    <text evidence="14">The sequence shown here is derived from an EMBL/GenBank/DDBJ whole genome shotgun (WGS) entry which is preliminary data.</text>
</comment>
<keyword evidence="9" id="KW-0505">Motor protein</keyword>
<keyword evidence="6 10" id="KW-0863">Zinc-finger</keyword>
<dbReference type="OrthoDB" id="10255522at2759"/>
<reference evidence="14" key="1">
    <citation type="submission" date="2021-02" db="EMBL/GenBank/DDBJ databases">
        <authorList>
            <person name="Nowell W R."/>
        </authorList>
    </citation>
    <scope>NUCLEOTIDE SEQUENCE</scope>
</reference>
<evidence type="ECO:0000256" key="2">
    <source>
        <dbReference type="ARBA" id="ARBA00008447"/>
    </source>
</evidence>
<dbReference type="Pfam" id="PF00097">
    <property type="entry name" value="zf-C3HC4"/>
    <property type="match status" value="1"/>
</dbReference>
<feature type="region of interest" description="Disordered" evidence="12">
    <location>
        <begin position="780"/>
        <end position="819"/>
    </location>
</feature>
<dbReference type="GO" id="GO:0032982">
    <property type="term" value="C:myosin filament"/>
    <property type="evidence" value="ECO:0007669"/>
    <property type="project" value="UniProtKB-KW"/>
</dbReference>
<evidence type="ECO:0000256" key="1">
    <source>
        <dbReference type="ARBA" id="ARBA00004496"/>
    </source>
</evidence>
<comment type="subcellular location">
    <subcellularLocation>
        <location evidence="1">Cytoplasm</location>
    </subcellularLocation>
</comment>
<keyword evidence="4" id="KW-0963">Cytoplasm</keyword>
<evidence type="ECO:0000256" key="4">
    <source>
        <dbReference type="ARBA" id="ARBA00022490"/>
    </source>
</evidence>
<evidence type="ECO:0000256" key="12">
    <source>
        <dbReference type="SAM" id="MobiDB-lite"/>
    </source>
</evidence>
<accession>A0A814GX63</accession>
<name>A0A814GX63_ADIRI</name>
<organism evidence="14 15">
    <name type="scientific">Adineta ricciae</name>
    <name type="common">Rotifer</name>
    <dbReference type="NCBI Taxonomy" id="249248"/>
    <lineage>
        <taxon>Eukaryota</taxon>
        <taxon>Metazoa</taxon>
        <taxon>Spiralia</taxon>
        <taxon>Gnathifera</taxon>
        <taxon>Rotifera</taxon>
        <taxon>Eurotatoria</taxon>
        <taxon>Bdelloidea</taxon>
        <taxon>Adinetida</taxon>
        <taxon>Adinetidae</taxon>
        <taxon>Adineta</taxon>
    </lineage>
</organism>
<dbReference type="PROSITE" id="PS50089">
    <property type="entry name" value="ZF_RING_2"/>
    <property type="match status" value="1"/>
</dbReference>
<feature type="coiled-coil region" evidence="11">
    <location>
        <begin position="436"/>
        <end position="601"/>
    </location>
</feature>
<evidence type="ECO:0000313" key="14">
    <source>
        <dbReference type="EMBL" id="CAF1002014.1"/>
    </source>
</evidence>
<dbReference type="GO" id="GO:0005923">
    <property type="term" value="C:bicellular tight junction"/>
    <property type="evidence" value="ECO:0007669"/>
    <property type="project" value="TreeGrafter"/>
</dbReference>
<dbReference type="SUPFAM" id="SSF57850">
    <property type="entry name" value="RING/U-box"/>
    <property type="match status" value="1"/>
</dbReference>
<dbReference type="GO" id="GO:0008270">
    <property type="term" value="F:zinc ion binding"/>
    <property type="evidence" value="ECO:0007669"/>
    <property type="project" value="UniProtKB-KW"/>
</dbReference>
<dbReference type="EMBL" id="CAJNOJ010000062">
    <property type="protein sequence ID" value="CAF1002014.1"/>
    <property type="molecule type" value="Genomic_DNA"/>
</dbReference>
<keyword evidence="5" id="KW-0479">Metal-binding</keyword>
<keyword evidence="8" id="KW-0518">Myosin</keyword>
<evidence type="ECO:0000256" key="5">
    <source>
        <dbReference type="ARBA" id="ARBA00022723"/>
    </source>
</evidence>
<dbReference type="Gene3D" id="1.10.287.1490">
    <property type="match status" value="1"/>
</dbReference>
<dbReference type="SMART" id="SM00184">
    <property type="entry name" value="RING"/>
    <property type="match status" value="1"/>
</dbReference>
<dbReference type="Proteomes" id="UP000663852">
    <property type="component" value="Unassembled WGS sequence"/>
</dbReference>
<feature type="compositionally biased region" description="Low complexity" evidence="12">
    <location>
        <begin position="807"/>
        <end position="819"/>
    </location>
</feature>
<feature type="coiled-coil region" evidence="11">
    <location>
        <begin position="669"/>
        <end position="732"/>
    </location>
</feature>
<evidence type="ECO:0000256" key="8">
    <source>
        <dbReference type="ARBA" id="ARBA00023123"/>
    </source>
</evidence>
<dbReference type="PANTHER" id="PTHR46349:SF6">
    <property type="entry name" value="MYOSIN-6-LIKE"/>
    <property type="match status" value="1"/>
</dbReference>
<feature type="coiled-coil region" evidence="11">
    <location>
        <begin position="177"/>
        <end position="204"/>
    </location>
</feature>
<keyword evidence="11" id="KW-0175">Coiled coil</keyword>
<dbReference type="InterPro" id="IPR013083">
    <property type="entry name" value="Znf_RING/FYVE/PHD"/>
</dbReference>
<dbReference type="InterPro" id="IPR017907">
    <property type="entry name" value="Znf_RING_CS"/>
</dbReference>